<evidence type="ECO:0000313" key="4">
    <source>
        <dbReference type="Proteomes" id="UP001597419"/>
    </source>
</evidence>
<proteinExistence type="predicted"/>
<evidence type="ECO:0000256" key="2">
    <source>
        <dbReference type="SAM" id="SignalP"/>
    </source>
</evidence>
<sequence length="472" mass="50744">MQSKRKAVAAVAAVLAFGATTSFSGAAGAVAPQGLFTDRGDVKFLPQPLKDRLAVLAGRPTTFEPMTAFSEAPTPSQLFQYYLLDTKNFQPNVFTTTIPGINDGVAPTATGPNHDIPTTGGIRVVVEPKPGLPTDPNDPGSFVDMFTDISGLFVINNESGWYEGWMIHDVTVPDVAAPRKDGHAAFGKITAADAAALAKMGDYHNKPGAVFTTDGKAPHEPSANDHWPDKVSNLVPLQLSLGAYNATQQSDLHSYWELNQYTNWTPPTYELPFTGGIPGTFEKGKIGALSSIVPGSGPAGVKNKPQVEGDNPNIPRDPDRLLNTSPDDPDRPMPNNDEHKEKRLRFVPSGLGNEVLLDVYLRTASFEPYVYDLSQRIFDAYAAEVARVDANHNGVVDAVEADLEGTSDGGQSNDRLYLPATAYNRVAVTREINDGLLSPRFAPSQRAWVLSGDINRVSPPVPASIPQDGDNR</sequence>
<keyword evidence="2" id="KW-0732">Signal</keyword>
<name>A0ABW5GIN7_9PSEU</name>
<dbReference type="RefSeq" id="WP_345394146.1">
    <property type="nucleotide sequence ID" value="NZ_BAABHG010000006.1"/>
</dbReference>
<gene>
    <name evidence="3" type="ORF">ACFSYJ_19030</name>
</gene>
<feature type="region of interest" description="Disordered" evidence="1">
    <location>
        <begin position="296"/>
        <end position="345"/>
    </location>
</feature>
<dbReference type="EMBL" id="JBHUKU010000009">
    <property type="protein sequence ID" value="MFD2460707.1"/>
    <property type="molecule type" value="Genomic_DNA"/>
</dbReference>
<feature type="signal peptide" evidence="2">
    <location>
        <begin position="1"/>
        <end position="26"/>
    </location>
</feature>
<evidence type="ECO:0000256" key="1">
    <source>
        <dbReference type="SAM" id="MobiDB-lite"/>
    </source>
</evidence>
<accession>A0ABW5GIN7</accession>
<dbReference type="Proteomes" id="UP001597419">
    <property type="component" value="Unassembled WGS sequence"/>
</dbReference>
<reference evidence="4" key="1">
    <citation type="journal article" date="2019" name="Int. J. Syst. Evol. Microbiol.">
        <title>The Global Catalogue of Microorganisms (GCM) 10K type strain sequencing project: providing services to taxonomists for standard genome sequencing and annotation.</title>
        <authorList>
            <consortium name="The Broad Institute Genomics Platform"/>
            <consortium name="The Broad Institute Genome Sequencing Center for Infectious Disease"/>
            <person name="Wu L."/>
            <person name="Ma J."/>
        </authorList>
    </citation>
    <scope>NUCLEOTIDE SEQUENCE [LARGE SCALE GENOMIC DNA]</scope>
    <source>
        <strain evidence="4">CGMCC 4.7643</strain>
    </source>
</reference>
<feature type="chain" id="PRO_5045812088" description="DUF4331 domain-containing protein" evidence="2">
    <location>
        <begin position="27"/>
        <end position="472"/>
    </location>
</feature>
<evidence type="ECO:0000313" key="3">
    <source>
        <dbReference type="EMBL" id="MFD2460707.1"/>
    </source>
</evidence>
<feature type="compositionally biased region" description="Basic and acidic residues" evidence="1">
    <location>
        <begin position="328"/>
        <end position="341"/>
    </location>
</feature>
<evidence type="ECO:0008006" key="5">
    <source>
        <dbReference type="Google" id="ProtNLM"/>
    </source>
</evidence>
<keyword evidence="4" id="KW-1185">Reference proteome</keyword>
<organism evidence="3 4">
    <name type="scientific">Amycolatopsis samaneae</name>
    <dbReference type="NCBI Taxonomy" id="664691"/>
    <lineage>
        <taxon>Bacteria</taxon>
        <taxon>Bacillati</taxon>
        <taxon>Actinomycetota</taxon>
        <taxon>Actinomycetes</taxon>
        <taxon>Pseudonocardiales</taxon>
        <taxon>Pseudonocardiaceae</taxon>
        <taxon>Amycolatopsis</taxon>
    </lineage>
</organism>
<protein>
    <recommendedName>
        <fullName evidence="5">DUF4331 domain-containing protein</fullName>
    </recommendedName>
</protein>
<comment type="caution">
    <text evidence="3">The sequence shown here is derived from an EMBL/GenBank/DDBJ whole genome shotgun (WGS) entry which is preliminary data.</text>
</comment>